<dbReference type="InterPro" id="IPR005079">
    <property type="entry name" value="Peptidase_C45_hydrolase"/>
</dbReference>
<sequence length="363" mass="38721">MIVIECTGDGRSRGRMHGEVARGLIRDGLQRWADATAGAAGIPITRYVSAFLSDTALLAAIETRLPDLVEEMRGIADGAGVPFDQVAAYNLMDEQWWYDLERTPNAEPGCSVVAFADQGTGAVLLGQNMDLPAYMDGGQVVLRIQAPGQPEELVLSAAGLLGLTGVNRAGMGLCVNTLLMLRHSRSGLPVTAVIRGALRHERRDAALAFLQSVSHASGQHYAVGDPGGVMGLECSATGKTLSPPASESALIHTNHPLANHEIDPVAEAALEQRGSIADSKRRLEFLNEQSASIRQIADIRRVLADRSVPICKTQTRERNSTTFGSVIFELTPSPRAHFCPGLPTSEQWEQLGWSSAAQEGPAG</sequence>
<gene>
    <name evidence="2" type="ORF">FS320_16440</name>
</gene>
<dbReference type="PANTHER" id="PTHR34180:SF1">
    <property type="entry name" value="BETA-ALANYL-DOPAMINE_CARCININE HYDROLASE"/>
    <property type="match status" value="1"/>
</dbReference>
<protein>
    <submittedName>
        <fullName evidence="2">6-aminopenicillanic acid acyl-transferase</fullName>
    </submittedName>
</protein>
<evidence type="ECO:0000313" key="2">
    <source>
        <dbReference type="EMBL" id="MPR26764.1"/>
    </source>
</evidence>
<dbReference type="Gene3D" id="1.10.10.2120">
    <property type="match status" value="1"/>
</dbReference>
<keyword evidence="2" id="KW-0808">Transferase</keyword>
<accession>A0A5N7MKU5</accession>
<dbReference type="InterPro" id="IPR047794">
    <property type="entry name" value="C45_proenzyme-like"/>
</dbReference>
<dbReference type="Proteomes" id="UP000403266">
    <property type="component" value="Unassembled WGS sequence"/>
</dbReference>
<name>A0A5N7MKU5_9HYPH</name>
<dbReference type="NCBIfam" id="NF040521">
    <property type="entry name" value="C45_proenzyme"/>
    <property type="match status" value="1"/>
</dbReference>
<dbReference type="PANTHER" id="PTHR34180">
    <property type="entry name" value="PEPTIDASE C45"/>
    <property type="match status" value="1"/>
</dbReference>
<comment type="caution">
    <text evidence="2">The sequence shown here is derived from an EMBL/GenBank/DDBJ whole genome shotgun (WGS) entry which is preliminary data.</text>
</comment>
<dbReference type="RefSeq" id="WP_152712926.1">
    <property type="nucleotide sequence ID" value="NZ_VOSJ01000058.1"/>
</dbReference>
<dbReference type="Pfam" id="PF03417">
    <property type="entry name" value="AAT"/>
    <property type="match status" value="1"/>
</dbReference>
<keyword evidence="3" id="KW-1185">Reference proteome</keyword>
<proteinExistence type="predicted"/>
<organism evidence="2 3">
    <name type="scientific">Microvirga tunisiensis</name>
    <dbReference type="NCBI Taxonomy" id="2108360"/>
    <lineage>
        <taxon>Bacteria</taxon>
        <taxon>Pseudomonadati</taxon>
        <taxon>Pseudomonadota</taxon>
        <taxon>Alphaproteobacteria</taxon>
        <taxon>Hyphomicrobiales</taxon>
        <taxon>Methylobacteriaceae</taxon>
        <taxon>Microvirga</taxon>
    </lineage>
</organism>
<dbReference type="InterPro" id="IPR047801">
    <property type="entry name" value="Peptidase_C45"/>
</dbReference>
<reference evidence="2 3" key="1">
    <citation type="journal article" date="2019" name="Syst. Appl. Microbiol.">
        <title>Microvirga tunisiensis sp. nov., a root nodule symbiotic bacterium isolated from Lupinus micranthus and L. luteus grown in Northern Tunisia.</title>
        <authorList>
            <person name="Msaddak A."/>
            <person name="Rejili M."/>
            <person name="Duran D."/>
            <person name="Mars M."/>
            <person name="Palacios J.M."/>
            <person name="Ruiz-Argueso T."/>
            <person name="Rey L."/>
            <person name="Imperial J."/>
        </authorList>
    </citation>
    <scope>NUCLEOTIDE SEQUENCE [LARGE SCALE GENOMIC DNA]</scope>
    <source>
        <strain evidence="2 3">Lmie10</strain>
    </source>
</reference>
<feature type="domain" description="Peptidase C45 hydrolase" evidence="1">
    <location>
        <begin position="124"/>
        <end position="325"/>
    </location>
</feature>
<evidence type="ECO:0000313" key="3">
    <source>
        <dbReference type="Proteomes" id="UP000403266"/>
    </source>
</evidence>
<dbReference type="EMBL" id="VOSK01000060">
    <property type="protein sequence ID" value="MPR26764.1"/>
    <property type="molecule type" value="Genomic_DNA"/>
</dbReference>
<dbReference type="Gene3D" id="3.60.60.10">
    <property type="entry name" value="Penicillin V Acylase, Chain A"/>
    <property type="match status" value="1"/>
</dbReference>
<dbReference type="AlphaFoldDB" id="A0A5N7MKU5"/>
<dbReference type="OrthoDB" id="8109453at2"/>
<dbReference type="GO" id="GO:0016740">
    <property type="term" value="F:transferase activity"/>
    <property type="evidence" value="ECO:0007669"/>
    <property type="project" value="UniProtKB-KW"/>
</dbReference>
<evidence type="ECO:0000259" key="1">
    <source>
        <dbReference type="Pfam" id="PF03417"/>
    </source>
</evidence>